<name>A0A5N6W5S1_9EURO</name>
<proteinExistence type="predicted"/>
<keyword evidence="4" id="KW-1185">Reference proteome</keyword>
<evidence type="ECO:0000313" key="4">
    <source>
        <dbReference type="Proteomes" id="UP000325433"/>
    </source>
</evidence>
<feature type="compositionally biased region" description="Polar residues" evidence="1">
    <location>
        <begin position="365"/>
        <end position="375"/>
    </location>
</feature>
<dbReference type="Pfam" id="PF06985">
    <property type="entry name" value="HET"/>
    <property type="match status" value="1"/>
</dbReference>
<evidence type="ECO:0000313" key="3">
    <source>
        <dbReference type="EMBL" id="KAE8315868.1"/>
    </source>
</evidence>
<dbReference type="EMBL" id="ML738310">
    <property type="protein sequence ID" value="KAE8315868.1"/>
    <property type="molecule type" value="Genomic_DNA"/>
</dbReference>
<reference evidence="4" key="1">
    <citation type="submission" date="2019-04" db="EMBL/GenBank/DDBJ databases">
        <title>Friends and foes A comparative genomics studyof 23 Aspergillus species from section Flavi.</title>
        <authorList>
            <consortium name="DOE Joint Genome Institute"/>
            <person name="Kjaerbolling I."/>
            <person name="Vesth T."/>
            <person name="Frisvad J.C."/>
            <person name="Nybo J.L."/>
            <person name="Theobald S."/>
            <person name="Kildgaard S."/>
            <person name="Isbrandt T."/>
            <person name="Kuo A."/>
            <person name="Sato A."/>
            <person name="Lyhne E.K."/>
            <person name="Kogle M.E."/>
            <person name="Wiebenga A."/>
            <person name="Kun R.S."/>
            <person name="Lubbers R.J."/>
            <person name="Makela M.R."/>
            <person name="Barry K."/>
            <person name="Chovatia M."/>
            <person name="Clum A."/>
            <person name="Daum C."/>
            <person name="Haridas S."/>
            <person name="He G."/>
            <person name="LaButti K."/>
            <person name="Lipzen A."/>
            <person name="Mondo S."/>
            <person name="Riley R."/>
            <person name="Salamov A."/>
            <person name="Simmons B.A."/>
            <person name="Magnuson J.K."/>
            <person name="Henrissat B."/>
            <person name="Mortensen U.H."/>
            <person name="Larsen T.O."/>
            <person name="Devries R.P."/>
            <person name="Grigoriev I.V."/>
            <person name="Machida M."/>
            <person name="Baker S.E."/>
            <person name="Andersen M.R."/>
        </authorList>
    </citation>
    <scope>NUCLEOTIDE SEQUENCE [LARGE SCALE GENOMIC DNA]</scope>
    <source>
        <strain evidence="4">CBS 130015</strain>
    </source>
</reference>
<dbReference type="InterPro" id="IPR010730">
    <property type="entry name" value="HET"/>
</dbReference>
<gene>
    <name evidence="3" type="ORF">BDV41DRAFT_574573</name>
</gene>
<evidence type="ECO:0000259" key="2">
    <source>
        <dbReference type="Pfam" id="PF06985"/>
    </source>
</evidence>
<feature type="region of interest" description="Disordered" evidence="1">
    <location>
        <begin position="365"/>
        <end position="395"/>
    </location>
</feature>
<dbReference type="PANTHER" id="PTHR24148:SF64">
    <property type="entry name" value="HETEROKARYON INCOMPATIBILITY DOMAIN-CONTAINING PROTEIN"/>
    <property type="match status" value="1"/>
</dbReference>
<protein>
    <submittedName>
        <fullName evidence="3">Heterokaryon incompatibility protein-domain-containing protein</fullName>
    </submittedName>
</protein>
<dbReference type="InterPro" id="IPR052895">
    <property type="entry name" value="HetReg/Transcr_Mod"/>
</dbReference>
<organism evidence="3 4">
    <name type="scientific">Aspergillus transmontanensis</name>
    <dbReference type="NCBI Taxonomy" id="1034304"/>
    <lineage>
        <taxon>Eukaryota</taxon>
        <taxon>Fungi</taxon>
        <taxon>Dikarya</taxon>
        <taxon>Ascomycota</taxon>
        <taxon>Pezizomycotina</taxon>
        <taxon>Eurotiomycetes</taxon>
        <taxon>Eurotiomycetidae</taxon>
        <taxon>Eurotiales</taxon>
        <taxon>Aspergillaceae</taxon>
        <taxon>Aspergillus</taxon>
        <taxon>Aspergillus subgen. Circumdati</taxon>
    </lineage>
</organism>
<evidence type="ECO:0000256" key="1">
    <source>
        <dbReference type="SAM" id="MobiDB-lite"/>
    </source>
</evidence>
<accession>A0A5N6W5S1</accession>
<dbReference type="AlphaFoldDB" id="A0A5N6W5S1"/>
<sequence>MGDDALAALISEAKQISSSYPLHRISSIFQCIDRLLSPGDSRRGWEAVRVLRTFHIFPTRRDEARLRLQACEQHDDWFIADQPHLFETFHGHLNMLAFDAEDTARMGRFFDALHINDRLLSTAAICRPRPGLAFTVREDYKSLLMSRVESSLARNYGSQPPGISRLLRDIEVRSVDEVHVEWVVRSPSQKTIEHYADRRLALIFELSEQLSQLCGVPLEHTSLLWAALLLKNIELLDNALDRGGILRAINCSNVNVEVDRSSSRSNSSTRESEITEVTRSIVSRDYKSLVSEKSDNAVTLSRTESDVAYMSRGETRVAMNYNKESFIRQWQQISARAQLHSDDNHPLSSISMHGAPWRERTTAKSTVASELSSVPRSPASETYGRRRNVPSGRISGDQISDIGSWELDHQDGRSIAQVTDSHYPNRAPKSSTTPHMIFCSTMKELPEIDVDGRNISGQATLPARLQVLDNGVQTVFIARNITTLIDHEPAFLGEVFVCEFLRHVLGSAYNPEKHWTSPLRSRCGHAPLPAPDNAPLSSFYIDASTGRAMTEFLKTKSIKHAENWDFSPPDYHIDVQTTVDDISASFTWSVLNFDMARRWRVRGSFQHQGRIYILIRVSNIYEDPKVRMFVDPWDMIEEGELLIKSSSNLVANIHNGAHSGIELIGFQNKKPPQPDSFVSQISLYTTLAISGQRSTVNSNVYVWKPLKEPARQIRLLHLLPGKGIEDLRGDLIISAITDRVEYDAISYTWGSALQPFTLHTTEGNIPITTSLYVALMRMRNHKEAIWLWVDAICINQKDDIEKAAQISMMPDIFRSATRVYAWIGEEGDGSSEVIETLKQIAKQRLEPTMPSSNRYQDIPPLGRIFWNNLGKLLERKWFRRIWIIQEIVLARDIMVLCGKESVPWGQFCDMIRLCFDYAKQCSSGLVLSRGSSTGSVLRLAKFRRECRENGEFEARYPLLSLFEHFQLTEATRRRDKLFALLNLASDNCEELGPDYKAPLEDIIWRYACTFVKNGHVMELLYRSGRSSDPRFPSWVPDWTSAPYPRTLSKWKCKTKPHRFTAATRFLVYGQLGFEKVLSLRGHLVDSVSRVGVCPSYTSVFPAYLLETSTIVDECLPNLTRAEAAIVKRRLPIGDSDMVPEEERTLCQESIHDSHHAEPNITGFPGVTQEYIAIASEFADFFSPAVACCTVMGKLGIVPAKTRVGDRIAVFRSGRVPFILREKEMLRDHYEDINLV</sequence>
<feature type="domain" description="Heterokaryon incompatibility" evidence="2">
    <location>
        <begin position="742"/>
        <end position="886"/>
    </location>
</feature>
<dbReference type="PANTHER" id="PTHR24148">
    <property type="entry name" value="ANKYRIN REPEAT DOMAIN-CONTAINING PROTEIN 39 HOMOLOG-RELATED"/>
    <property type="match status" value="1"/>
</dbReference>
<dbReference type="Proteomes" id="UP000325433">
    <property type="component" value="Unassembled WGS sequence"/>
</dbReference>